<evidence type="ECO:0000313" key="2">
    <source>
        <dbReference type="EMBL" id="CAD5219600.1"/>
    </source>
</evidence>
<comment type="caution">
    <text evidence="2">The sequence shown here is derived from an EMBL/GenBank/DDBJ whole genome shotgun (WGS) entry which is preliminary data.</text>
</comment>
<sequence>MDDARWLESCKEQGRLNATDLSRWVLIRHTQIKISGTLMSVSAAVSLLDSILCVTLLILIVSALRNPSVKLRTYSNEYPEVCNRFRVEYVVLLNFVVWIISGGTLFLFSTLFHILESGHKHCQPWLIALLLLLLIVTTIANITSYFQTGRRLKQKESVQRETNDAPIAKQCLLSHKIAKNKVILHTVATTIVTVTLVFLIKSFLDLQQLKVIYFHCDIDLVLNLVDNIQLCGTIIVLTWLTTILVNCVLTMTSDYNSLLWFIYKNDLDTWTDDNDVTKKVKIRNVFSFSA</sequence>
<feature type="transmembrane region" description="Helical" evidence="1">
    <location>
        <begin position="89"/>
        <end position="113"/>
    </location>
</feature>
<gene>
    <name evidence="2" type="ORF">BOKJ2_LOCUS8525</name>
</gene>
<feature type="transmembrane region" description="Helical" evidence="1">
    <location>
        <begin position="125"/>
        <end position="146"/>
    </location>
</feature>
<dbReference type="Proteomes" id="UP000783686">
    <property type="component" value="Unassembled WGS sequence"/>
</dbReference>
<dbReference type="EMBL" id="CAJFDH010000004">
    <property type="protein sequence ID" value="CAD5219600.1"/>
    <property type="molecule type" value="Genomic_DNA"/>
</dbReference>
<protein>
    <submittedName>
        <fullName evidence="2">Uncharacterized protein</fullName>
    </submittedName>
</protein>
<name>A0A811KUY0_9BILA</name>
<keyword evidence="1" id="KW-0472">Membrane</keyword>
<proteinExistence type="predicted"/>
<keyword evidence="3" id="KW-1185">Reference proteome</keyword>
<dbReference type="OrthoDB" id="10612813at2759"/>
<accession>A0A811KUY0</accession>
<reference evidence="2" key="1">
    <citation type="submission" date="2020-09" db="EMBL/GenBank/DDBJ databases">
        <authorList>
            <person name="Kikuchi T."/>
        </authorList>
    </citation>
    <scope>NUCLEOTIDE SEQUENCE</scope>
    <source>
        <strain evidence="2">SH1</strain>
    </source>
</reference>
<dbReference type="EMBL" id="CAJFCW020000004">
    <property type="protein sequence ID" value="CAG9112691.1"/>
    <property type="molecule type" value="Genomic_DNA"/>
</dbReference>
<keyword evidence="1" id="KW-0812">Transmembrane</keyword>
<keyword evidence="1" id="KW-1133">Transmembrane helix</keyword>
<feature type="transmembrane region" description="Helical" evidence="1">
    <location>
        <begin position="227"/>
        <end position="249"/>
    </location>
</feature>
<feature type="transmembrane region" description="Helical" evidence="1">
    <location>
        <begin position="43"/>
        <end position="64"/>
    </location>
</feature>
<dbReference type="AlphaFoldDB" id="A0A811KUY0"/>
<evidence type="ECO:0000256" key="1">
    <source>
        <dbReference type="SAM" id="Phobius"/>
    </source>
</evidence>
<feature type="transmembrane region" description="Helical" evidence="1">
    <location>
        <begin position="182"/>
        <end position="204"/>
    </location>
</feature>
<evidence type="ECO:0000313" key="3">
    <source>
        <dbReference type="Proteomes" id="UP000614601"/>
    </source>
</evidence>
<dbReference type="Proteomes" id="UP000614601">
    <property type="component" value="Unassembled WGS sequence"/>
</dbReference>
<organism evidence="2 3">
    <name type="scientific">Bursaphelenchus okinawaensis</name>
    <dbReference type="NCBI Taxonomy" id="465554"/>
    <lineage>
        <taxon>Eukaryota</taxon>
        <taxon>Metazoa</taxon>
        <taxon>Ecdysozoa</taxon>
        <taxon>Nematoda</taxon>
        <taxon>Chromadorea</taxon>
        <taxon>Rhabditida</taxon>
        <taxon>Tylenchina</taxon>
        <taxon>Tylenchomorpha</taxon>
        <taxon>Aphelenchoidea</taxon>
        <taxon>Aphelenchoididae</taxon>
        <taxon>Bursaphelenchus</taxon>
    </lineage>
</organism>